<feature type="compositionally biased region" description="Low complexity" evidence="1">
    <location>
        <begin position="40"/>
        <end position="57"/>
    </location>
</feature>
<feature type="region of interest" description="Disordered" evidence="1">
    <location>
        <begin position="1"/>
        <end position="57"/>
    </location>
</feature>
<dbReference type="EMBL" id="NJHN03000047">
    <property type="protein sequence ID" value="KAH9420670.1"/>
    <property type="molecule type" value="Genomic_DNA"/>
</dbReference>
<proteinExistence type="predicted"/>
<reference evidence="2 3" key="2">
    <citation type="journal article" date="2022" name="Mol. Biol. Evol.">
        <title>Comparative Genomics Reveals Insights into the Divergent Evolution of Astigmatic Mites and Household Pest Adaptations.</title>
        <authorList>
            <person name="Xiong Q."/>
            <person name="Wan A.T."/>
            <person name="Liu X."/>
            <person name="Fung C.S."/>
            <person name="Xiao X."/>
            <person name="Malainual N."/>
            <person name="Hou J."/>
            <person name="Wang L."/>
            <person name="Wang M."/>
            <person name="Yang K.Y."/>
            <person name="Cui Y."/>
            <person name="Leung E.L."/>
            <person name="Nong W."/>
            <person name="Shin S.K."/>
            <person name="Au S.W."/>
            <person name="Jeong K.Y."/>
            <person name="Chew F.T."/>
            <person name="Hui J.H."/>
            <person name="Leung T.F."/>
            <person name="Tungtrongchitr A."/>
            <person name="Zhong N."/>
            <person name="Liu Z."/>
            <person name="Tsui S.K."/>
        </authorList>
    </citation>
    <scope>NUCLEOTIDE SEQUENCE [LARGE SCALE GENOMIC DNA]</scope>
    <source>
        <strain evidence="2">Derp</strain>
    </source>
</reference>
<protein>
    <submittedName>
        <fullName evidence="2">Uncharacterized protein</fullName>
    </submittedName>
</protein>
<sequence>MTGNSVVDSLSGCLTPSTSNSSSTVIVGQTNGVGGSNSPNVYSTSNGNNSSSSVSTVTTLRLPPFCSI</sequence>
<feature type="compositionally biased region" description="Polar residues" evidence="1">
    <location>
        <begin position="1"/>
        <end position="30"/>
    </location>
</feature>
<comment type="caution">
    <text evidence="2">The sequence shown here is derived from an EMBL/GenBank/DDBJ whole genome shotgun (WGS) entry which is preliminary data.</text>
</comment>
<organism evidence="2 3">
    <name type="scientific">Dermatophagoides pteronyssinus</name>
    <name type="common">European house dust mite</name>
    <dbReference type="NCBI Taxonomy" id="6956"/>
    <lineage>
        <taxon>Eukaryota</taxon>
        <taxon>Metazoa</taxon>
        <taxon>Ecdysozoa</taxon>
        <taxon>Arthropoda</taxon>
        <taxon>Chelicerata</taxon>
        <taxon>Arachnida</taxon>
        <taxon>Acari</taxon>
        <taxon>Acariformes</taxon>
        <taxon>Sarcoptiformes</taxon>
        <taxon>Astigmata</taxon>
        <taxon>Psoroptidia</taxon>
        <taxon>Analgoidea</taxon>
        <taxon>Pyroglyphidae</taxon>
        <taxon>Dermatophagoidinae</taxon>
        <taxon>Dermatophagoides</taxon>
    </lineage>
</organism>
<evidence type="ECO:0000313" key="3">
    <source>
        <dbReference type="Proteomes" id="UP000887458"/>
    </source>
</evidence>
<evidence type="ECO:0000256" key="1">
    <source>
        <dbReference type="SAM" id="MobiDB-lite"/>
    </source>
</evidence>
<reference evidence="2 3" key="1">
    <citation type="journal article" date="2018" name="J. Allergy Clin. Immunol.">
        <title>High-quality assembly of Dermatophagoides pteronyssinus genome and transcriptome reveals a wide range of novel allergens.</title>
        <authorList>
            <person name="Liu X.Y."/>
            <person name="Yang K.Y."/>
            <person name="Wang M.Q."/>
            <person name="Kwok J.S."/>
            <person name="Zeng X."/>
            <person name="Yang Z."/>
            <person name="Xiao X.J."/>
            <person name="Lau C.P."/>
            <person name="Li Y."/>
            <person name="Huang Z.M."/>
            <person name="Ba J.G."/>
            <person name="Yim A.K."/>
            <person name="Ouyang C.Y."/>
            <person name="Ngai S.M."/>
            <person name="Chan T.F."/>
            <person name="Leung E.L."/>
            <person name="Liu L."/>
            <person name="Liu Z.G."/>
            <person name="Tsui S.K."/>
        </authorList>
    </citation>
    <scope>NUCLEOTIDE SEQUENCE [LARGE SCALE GENOMIC DNA]</scope>
    <source>
        <strain evidence="2">Derp</strain>
    </source>
</reference>
<name>A0ABQ8JE87_DERPT</name>
<gene>
    <name evidence="2" type="ORF">DERP_001101</name>
</gene>
<accession>A0ABQ8JE87</accession>
<evidence type="ECO:0000313" key="2">
    <source>
        <dbReference type="EMBL" id="KAH9420670.1"/>
    </source>
</evidence>
<dbReference type="Proteomes" id="UP000887458">
    <property type="component" value="Unassembled WGS sequence"/>
</dbReference>
<keyword evidence="3" id="KW-1185">Reference proteome</keyword>